<dbReference type="AlphaFoldDB" id="A0A317Q2G9"/>
<proteinExistence type="predicted"/>
<accession>A0A317Q2G9</accession>
<sequence>MVVASCYGLSCRKHSLLHRPGASDPVKAVTPEYSLIFNSEPVFTGLPCATHRTAVPALQAIYGLQGSQQQTSTLVKIVSVRQIRELKPTEGAIHGKTKSSDQSSS</sequence>
<gene>
    <name evidence="1" type="ORF">DES37_104161</name>
</gene>
<evidence type="ECO:0000313" key="2">
    <source>
        <dbReference type="Proteomes" id="UP000246744"/>
    </source>
</evidence>
<dbReference type="Proteomes" id="UP000246744">
    <property type="component" value="Unassembled WGS sequence"/>
</dbReference>
<keyword evidence="2" id="KW-1185">Reference proteome</keyword>
<protein>
    <submittedName>
        <fullName evidence="1">Uncharacterized protein</fullName>
    </submittedName>
</protein>
<reference evidence="1 2" key="1">
    <citation type="submission" date="2018-05" db="EMBL/GenBank/DDBJ databases">
        <title>Genomic Encyclopedia of Type Strains, Phase IV (KMG-IV): sequencing the most valuable type-strain genomes for metagenomic binning, comparative biology and taxonomic classification.</title>
        <authorList>
            <person name="Goeker M."/>
        </authorList>
    </citation>
    <scope>NUCLEOTIDE SEQUENCE [LARGE SCALE GENOMIC DNA]</scope>
    <source>
        <strain evidence="1 2">DSM 19579</strain>
    </source>
</reference>
<dbReference type="EMBL" id="QGTS01000004">
    <property type="protein sequence ID" value="PWW10061.1"/>
    <property type="molecule type" value="Genomic_DNA"/>
</dbReference>
<comment type="caution">
    <text evidence="1">The sequence shown here is derived from an EMBL/GenBank/DDBJ whole genome shotgun (WGS) entry which is preliminary data.</text>
</comment>
<name>A0A317Q2G9_9ENTR</name>
<evidence type="ECO:0000313" key="1">
    <source>
        <dbReference type="EMBL" id="PWW10061.1"/>
    </source>
</evidence>
<organism evidence="1 2">
    <name type="scientific">Mangrovibacter plantisponsor</name>
    <dbReference type="NCBI Taxonomy" id="451513"/>
    <lineage>
        <taxon>Bacteria</taxon>
        <taxon>Pseudomonadati</taxon>
        <taxon>Pseudomonadota</taxon>
        <taxon>Gammaproteobacteria</taxon>
        <taxon>Enterobacterales</taxon>
        <taxon>Enterobacteriaceae</taxon>
        <taxon>Mangrovibacter</taxon>
    </lineage>
</organism>